<gene>
    <name evidence="1" type="ordered locus">Nham_4351</name>
</gene>
<dbReference type="Proteomes" id="UP000001953">
    <property type="component" value="Plasmid 1"/>
</dbReference>
<dbReference type="HOGENOM" id="CLU_2451614_0_0_5"/>
<protein>
    <submittedName>
        <fullName evidence="1">Uncharacterized protein</fullName>
    </submittedName>
</protein>
<keyword evidence="1" id="KW-0614">Plasmid</keyword>
<dbReference type="AlphaFoldDB" id="Q1QFQ4"/>
<accession>Q1QFQ4</accession>
<reference evidence="2" key="1">
    <citation type="submission" date="2006-03" db="EMBL/GenBank/DDBJ databases">
        <title>Complete sequence of plasmid 1 of Nitrobacter hamburgensis X14.</title>
        <authorList>
            <consortium name="US DOE Joint Genome Institute"/>
            <person name="Copeland A."/>
            <person name="Lucas S."/>
            <person name="Lapidus A."/>
            <person name="Barry K."/>
            <person name="Detter J.C."/>
            <person name="Glavina del Rio T."/>
            <person name="Hammon N."/>
            <person name="Israni S."/>
            <person name="Dalin E."/>
            <person name="Tice H."/>
            <person name="Pitluck S."/>
            <person name="Chain P."/>
            <person name="Malfatti S."/>
            <person name="Shin M."/>
            <person name="Vergez L."/>
            <person name="Schmutz J."/>
            <person name="Larimer F."/>
            <person name="Land M."/>
            <person name="Hauser L."/>
            <person name="Kyrpides N."/>
            <person name="Ivanova N."/>
            <person name="Ward B."/>
            <person name="Arp D."/>
            <person name="Klotz M."/>
            <person name="Stein L."/>
            <person name="O'Mullan G."/>
            <person name="Starkenburg S."/>
            <person name="Sayavedra L."/>
            <person name="Poret-Peterson A.T."/>
            <person name="Gentry M.E."/>
            <person name="Bruce D."/>
            <person name="Richardson P."/>
        </authorList>
    </citation>
    <scope>NUCLEOTIDE SEQUENCE [LARGE SCALE GENOMIC DNA]</scope>
    <source>
        <strain evidence="2">DSM 10229 / NCIMB 13809 / X14</strain>
        <plasmid evidence="2">Plasmid pNITHX1</plasmid>
    </source>
</reference>
<keyword evidence="2" id="KW-1185">Reference proteome</keyword>
<geneLocation type="plasmid" evidence="2">
    <name>pNITHX1</name>
</geneLocation>
<proteinExistence type="predicted"/>
<dbReference type="KEGG" id="nha:Nham_4351"/>
<evidence type="ECO:0000313" key="1">
    <source>
        <dbReference type="EMBL" id="ABE64943.1"/>
    </source>
</evidence>
<name>Q1QFQ4_NITHX</name>
<evidence type="ECO:0000313" key="2">
    <source>
        <dbReference type="Proteomes" id="UP000001953"/>
    </source>
</evidence>
<organism evidence="1 2">
    <name type="scientific">Nitrobacter hamburgensis (strain DSM 10229 / NCIMB 13809 / X14)</name>
    <dbReference type="NCBI Taxonomy" id="323097"/>
    <lineage>
        <taxon>Bacteria</taxon>
        <taxon>Pseudomonadati</taxon>
        <taxon>Pseudomonadota</taxon>
        <taxon>Alphaproteobacteria</taxon>
        <taxon>Hyphomicrobiales</taxon>
        <taxon>Nitrobacteraceae</taxon>
        <taxon>Nitrobacter</taxon>
    </lineage>
</organism>
<dbReference type="EMBL" id="CP000320">
    <property type="protein sequence ID" value="ABE64943.1"/>
    <property type="molecule type" value="Genomic_DNA"/>
</dbReference>
<sequence>MIIGAKGMSQFDGAVKEIDTRIAWVLAHREMSCWLKEALKSALNRDPFDILNDLEILNHLLRARSDALIGQSLGERSGGGDDSSSGPTI</sequence>